<evidence type="ECO:0000313" key="3">
    <source>
        <dbReference type="Proteomes" id="UP000809349"/>
    </source>
</evidence>
<sequence length="206" mass="22004">MIQTARHFAAAAVLCLMALPAAATPINIVRNPGFEQGTAFWNSAFFVIGNDPLWAHTDPGMARTSCTGLHCVDSLMSGAYISQLLPTVAGAEYDLSFWIRSFKGKGQYSVFWDGVLLDDILLAANGPMSQATFSGLYASANATLLEIHGRNDAHSISFDDFNVVTAKLSDIPASVPPPDQVFQVNEPATFALVLAGLALAGLSRRR</sequence>
<dbReference type="EMBL" id="JAFBIL020000001">
    <property type="protein sequence ID" value="MBZ2206309.1"/>
    <property type="molecule type" value="Genomic_DNA"/>
</dbReference>
<evidence type="ECO:0008006" key="4">
    <source>
        <dbReference type="Google" id="ProtNLM"/>
    </source>
</evidence>
<evidence type="ECO:0000256" key="1">
    <source>
        <dbReference type="SAM" id="SignalP"/>
    </source>
</evidence>
<keyword evidence="1" id="KW-0732">Signal</keyword>
<organism evidence="2 3">
    <name type="scientific">Massilia soli</name>
    <dbReference type="NCBI Taxonomy" id="2792854"/>
    <lineage>
        <taxon>Bacteria</taxon>
        <taxon>Pseudomonadati</taxon>
        <taxon>Pseudomonadota</taxon>
        <taxon>Betaproteobacteria</taxon>
        <taxon>Burkholderiales</taxon>
        <taxon>Oxalobacteraceae</taxon>
        <taxon>Telluria group</taxon>
        <taxon>Massilia</taxon>
    </lineage>
</organism>
<proteinExistence type="predicted"/>
<dbReference type="InterPro" id="IPR008979">
    <property type="entry name" value="Galactose-bd-like_sf"/>
</dbReference>
<dbReference type="RefSeq" id="WP_223465655.1">
    <property type="nucleotide sequence ID" value="NZ_JAFBIL020000001.1"/>
</dbReference>
<feature type="signal peptide" evidence="1">
    <location>
        <begin position="1"/>
        <end position="23"/>
    </location>
</feature>
<accession>A0ABS7SJL6</accession>
<evidence type="ECO:0000313" key="2">
    <source>
        <dbReference type="EMBL" id="MBZ2206309.1"/>
    </source>
</evidence>
<reference evidence="2 3" key="1">
    <citation type="submission" date="2021-01" db="EMBL/GenBank/DDBJ databases">
        <authorList>
            <person name="Ruan W."/>
            <person name="Khan S.A."/>
            <person name="Jeon C.O."/>
        </authorList>
    </citation>
    <scope>NUCLEOTIDE SEQUENCE [LARGE SCALE GENOMIC DNA]</scope>
    <source>
        <strain evidence="2 3">R798</strain>
    </source>
</reference>
<dbReference type="Gene3D" id="2.60.120.260">
    <property type="entry name" value="Galactose-binding domain-like"/>
    <property type="match status" value="1"/>
</dbReference>
<dbReference type="Proteomes" id="UP000809349">
    <property type="component" value="Unassembled WGS sequence"/>
</dbReference>
<feature type="chain" id="PRO_5046347966" description="PEP-CTERM sorting domain-containing protein" evidence="1">
    <location>
        <begin position="24"/>
        <end position="206"/>
    </location>
</feature>
<reference evidence="2 3" key="2">
    <citation type="submission" date="2021-08" db="EMBL/GenBank/DDBJ databases">
        <title>Massilia sp. R798.</title>
        <authorList>
            <person name="Baek J.H."/>
            <person name="Jung H.S."/>
            <person name="Kim K.R."/>
            <person name="Jeon C.O."/>
        </authorList>
    </citation>
    <scope>NUCLEOTIDE SEQUENCE [LARGE SCALE GENOMIC DNA]</scope>
    <source>
        <strain evidence="2 3">R798</strain>
    </source>
</reference>
<gene>
    <name evidence="2" type="ORF">I4X03_003435</name>
</gene>
<protein>
    <recommendedName>
        <fullName evidence="4">PEP-CTERM sorting domain-containing protein</fullName>
    </recommendedName>
</protein>
<name>A0ABS7SJL6_9BURK</name>
<comment type="caution">
    <text evidence="2">The sequence shown here is derived from an EMBL/GenBank/DDBJ whole genome shotgun (WGS) entry which is preliminary data.</text>
</comment>
<keyword evidence="3" id="KW-1185">Reference proteome</keyword>
<dbReference type="SUPFAM" id="SSF49785">
    <property type="entry name" value="Galactose-binding domain-like"/>
    <property type="match status" value="1"/>
</dbReference>